<sequence>MQETFFTSKQAAKITGCTLRQLQYWREKGVVVPVISGTGTGRSLYYSRSDLVELAVMEYWLSVGLSFDLARQSLKMLKDKEPEFFNPEKARRWMLAWNSKMRSLKLLEFDLEDAIASLKSGQPVIPLWLDAIHEELTKRLVG</sequence>
<accession>K9WJ95</accession>
<proteinExistence type="predicted"/>
<dbReference type="Gene3D" id="1.10.1660.10">
    <property type="match status" value="1"/>
</dbReference>
<dbReference type="SUPFAM" id="SSF46955">
    <property type="entry name" value="Putative DNA-binding domain"/>
    <property type="match status" value="1"/>
</dbReference>
<dbReference type="SMART" id="SM00422">
    <property type="entry name" value="HTH_MERR"/>
    <property type="match status" value="1"/>
</dbReference>
<name>K9WJ95_9CYAN</name>
<organism evidence="2 3">
    <name type="scientific">Allocoleopsis franciscana PCC 7113</name>
    <dbReference type="NCBI Taxonomy" id="1173027"/>
    <lineage>
        <taxon>Bacteria</taxon>
        <taxon>Bacillati</taxon>
        <taxon>Cyanobacteriota</taxon>
        <taxon>Cyanophyceae</taxon>
        <taxon>Coleofasciculales</taxon>
        <taxon>Coleofasciculaceae</taxon>
        <taxon>Allocoleopsis</taxon>
        <taxon>Allocoleopsis franciscana</taxon>
    </lineage>
</organism>
<dbReference type="eggNOG" id="COG0789">
    <property type="taxonomic scope" value="Bacteria"/>
</dbReference>
<dbReference type="EMBL" id="CP003630">
    <property type="protein sequence ID" value="AFZ20480.1"/>
    <property type="molecule type" value="Genomic_DNA"/>
</dbReference>
<dbReference type="InterPro" id="IPR000551">
    <property type="entry name" value="MerR-type_HTH_dom"/>
</dbReference>
<protein>
    <recommendedName>
        <fullName evidence="1">HTH merR-type domain-containing protein</fullName>
    </recommendedName>
</protein>
<evidence type="ECO:0000259" key="1">
    <source>
        <dbReference type="SMART" id="SM00422"/>
    </source>
</evidence>
<dbReference type="HOGENOM" id="CLU_1812559_0_0_3"/>
<keyword evidence="3" id="KW-1185">Reference proteome</keyword>
<dbReference type="KEGG" id="mic:Mic7113_4811"/>
<gene>
    <name evidence="2" type="ORF">Mic7113_4811</name>
</gene>
<dbReference type="Proteomes" id="UP000010471">
    <property type="component" value="Chromosome"/>
</dbReference>
<dbReference type="PATRIC" id="fig|1173027.3.peg.5335"/>
<dbReference type="InterPro" id="IPR009061">
    <property type="entry name" value="DNA-bd_dom_put_sf"/>
</dbReference>
<evidence type="ECO:0000313" key="2">
    <source>
        <dbReference type="EMBL" id="AFZ20480.1"/>
    </source>
</evidence>
<dbReference type="RefSeq" id="WP_015184615.1">
    <property type="nucleotide sequence ID" value="NC_019738.1"/>
</dbReference>
<dbReference type="OrthoDB" id="9806513at2"/>
<dbReference type="AlphaFoldDB" id="K9WJ95"/>
<feature type="domain" description="HTH merR-type" evidence="1">
    <location>
        <begin position="6"/>
        <end position="77"/>
    </location>
</feature>
<dbReference type="Pfam" id="PF13411">
    <property type="entry name" value="MerR_1"/>
    <property type="match status" value="1"/>
</dbReference>
<evidence type="ECO:0000313" key="3">
    <source>
        <dbReference type="Proteomes" id="UP000010471"/>
    </source>
</evidence>
<reference evidence="2 3" key="1">
    <citation type="submission" date="2012-06" db="EMBL/GenBank/DDBJ databases">
        <title>Finished chromosome of genome of Microcoleus sp. PCC 7113.</title>
        <authorList>
            <consortium name="US DOE Joint Genome Institute"/>
            <person name="Gugger M."/>
            <person name="Coursin T."/>
            <person name="Rippka R."/>
            <person name="Tandeau De Marsac N."/>
            <person name="Huntemann M."/>
            <person name="Wei C.-L."/>
            <person name="Han J."/>
            <person name="Detter J.C."/>
            <person name="Han C."/>
            <person name="Tapia R."/>
            <person name="Chen A."/>
            <person name="Kyrpides N."/>
            <person name="Mavromatis K."/>
            <person name="Markowitz V."/>
            <person name="Szeto E."/>
            <person name="Ivanova N."/>
            <person name="Pagani I."/>
            <person name="Pati A."/>
            <person name="Goodwin L."/>
            <person name="Nordberg H.P."/>
            <person name="Cantor M.N."/>
            <person name="Hua S.X."/>
            <person name="Woyke T."/>
            <person name="Kerfeld C.A."/>
        </authorList>
    </citation>
    <scope>NUCLEOTIDE SEQUENCE [LARGE SCALE GENOMIC DNA]</scope>
    <source>
        <strain evidence="2 3">PCC 7113</strain>
    </source>
</reference>
<dbReference type="STRING" id="1173027.Mic7113_4811"/>
<dbReference type="GO" id="GO:0006355">
    <property type="term" value="P:regulation of DNA-templated transcription"/>
    <property type="evidence" value="ECO:0007669"/>
    <property type="project" value="InterPro"/>
</dbReference>
<dbReference type="GO" id="GO:0003677">
    <property type="term" value="F:DNA binding"/>
    <property type="evidence" value="ECO:0007669"/>
    <property type="project" value="InterPro"/>
</dbReference>